<dbReference type="AlphaFoldDB" id="A0A7W9GWL3"/>
<feature type="transmembrane region" description="Helical" evidence="1">
    <location>
        <begin position="992"/>
        <end position="1012"/>
    </location>
</feature>
<sequence length="1031" mass="102879">MRVKRARAHGAVIATVAAWVFVVAAVTTGLVGYLVVASQDGVREALRDAPPAEAAVQATTRLGPDPAAQDAAVREDVAARSGGAPLEVHRSLAGGEDALAVPGSDDEARGVLTVYDDLGAHAELVDGAWPIEAQVGITMPEAPTAVAAALHATAAEALGLAVGDEITVGETVVQVTGTWLPADPRDPFWFGDPLEVAGVDGSAYGPFVVTEAALAAVEPSPQVRWRVTPQADAITPGQVAALADTLPGLATTLEDDDRVNVRGVAVSGELAATAAALDADVDRGTSVSAVPLIVLVAVAVVTGAQVARLLGVVREVETTLLRSRGLSAGQLVWWSVLESVAVVLPSAALGAAATVAALRAGGGPAVDAGVAAWCAAGVAVGTLALLVTGAALTARRGVEDTVAFTSRRATGAIGWTFAAVALIAAGVAIWQLRRYGTGADGGGSADLLATPGPALALLACAALALLAVPFPLALTERVLSGRRRLGLLLPAWQVTRRLPVYASVVVLVVVTAGAGVLAASYSATWTGLQEDLADVRTGADVRVTFDRAGPLTAARPAESAEPFLQVDGVSDAVGVLATGARVGDESAALLAVPAGGLRDVAETRDDVFPADRVADAVAPGQERLTGLELPAGTERVEIESDGVSAATLLVADDDGVLAQAEADGGMATVPAGFGTVVAVDLTVSVAGPTTAAVTALRAVDGSGAATDLPLDGLAPWTPQVAASYRVSMGDPGETPLSAVIHADSSGAVVRLMPPGNASEPIPVVASQAALDRFGLQVGDPVSLHVVGTRVDAKVESAVAVVPGVADPVAFVADLPSITETLLRTADRPQRITEVWLSAGATDGAGGSGGSDGDTAALAAAVEDAGLSGAAQVTDRQTVRSGLLDHGLARHVVPAFWSVAVAAIVLTAIGAVASAATLQRQRRGELAVLRVVGVAPSEQARSRRIEQAGMGILAMVAGAVGGVVVAALTVTVLARAATSGVPEALDPVGGASLGALAVFALVLAGVVAAVALLHASRAGRDAALAVPGEERR</sequence>
<organism evidence="2 3">
    <name type="scientific">Jiangella mangrovi</name>
    <dbReference type="NCBI Taxonomy" id="1524084"/>
    <lineage>
        <taxon>Bacteria</taxon>
        <taxon>Bacillati</taxon>
        <taxon>Actinomycetota</taxon>
        <taxon>Actinomycetes</taxon>
        <taxon>Jiangellales</taxon>
        <taxon>Jiangellaceae</taxon>
        <taxon>Jiangella</taxon>
    </lineage>
</organism>
<proteinExistence type="predicted"/>
<feature type="transmembrane region" description="Helical" evidence="1">
    <location>
        <begin position="498"/>
        <end position="521"/>
    </location>
</feature>
<reference evidence="2 3" key="1">
    <citation type="submission" date="2020-08" db="EMBL/GenBank/DDBJ databases">
        <title>Sequencing the genomes of 1000 actinobacteria strains.</title>
        <authorList>
            <person name="Klenk H.-P."/>
        </authorList>
    </citation>
    <scope>NUCLEOTIDE SEQUENCE [LARGE SCALE GENOMIC DNA]</scope>
    <source>
        <strain evidence="2 3">DSM 102122</strain>
    </source>
</reference>
<name>A0A7W9GWL3_9ACTN</name>
<protein>
    <recommendedName>
        <fullName evidence="4">FtsX-like permease family protein</fullName>
    </recommendedName>
</protein>
<keyword evidence="3" id="KW-1185">Reference proteome</keyword>
<evidence type="ECO:0000313" key="2">
    <source>
        <dbReference type="EMBL" id="MBB5791374.1"/>
    </source>
</evidence>
<accession>A0A7W9GWL3</accession>
<feature type="transmembrane region" description="Helical" evidence="1">
    <location>
        <begin position="12"/>
        <end position="36"/>
    </location>
</feature>
<dbReference type="EMBL" id="JACHMM010000001">
    <property type="protein sequence ID" value="MBB5791374.1"/>
    <property type="molecule type" value="Genomic_DNA"/>
</dbReference>
<keyword evidence="1" id="KW-0812">Transmembrane</keyword>
<keyword evidence="1" id="KW-0472">Membrane</keyword>
<dbReference type="Proteomes" id="UP000542813">
    <property type="component" value="Unassembled WGS sequence"/>
</dbReference>
<feature type="transmembrane region" description="Helical" evidence="1">
    <location>
        <begin position="950"/>
        <end position="972"/>
    </location>
</feature>
<feature type="transmembrane region" description="Helical" evidence="1">
    <location>
        <begin position="331"/>
        <end position="358"/>
    </location>
</feature>
<comment type="caution">
    <text evidence="2">The sequence shown here is derived from an EMBL/GenBank/DDBJ whole genome shotgun (WGS) entry which is preliminary data.</text>
</comment>
<evidence type="ECO:0008006" key="4">
    <source>
        <dbReference type="Google" id="ProtNLM"/>
    </source>
</evidence>
<feature type="transmembrane region" description="Helical" evidence="1">
    <location>
        <begin position="412"/>
        <end position="432"/>
    </location>
</feature>
<keyword evidence="1" id="KW-1133">Transmembrane helix</keyword>
<evidence type="ECO:0000313" key="3">
    <source>
        <dbReference type="Proteomes" id="UP000542813"/>
    </source>
</evidence>
<evidence type="ECO:0000256" key="1">
    <source>
        <dbReference type="SAM" id="Phobius"/>
    </source>
</evidence>
<dbReference type="RefSeq" id="WP_184828096.1">
    <property type="nucleotide sequence ID" value="NZ_JACHMM010000001.1"/>
</dbReference>
<feature type="transmembrane region" description="Helical" evidence="1">
    <location>
        <begin position="370"/>
        <end position="392"/>
    </location>
</feature>
<feature type="transmembrane region" description="Helical" evidence="1">
    <location>
        <begin position="289"/>
        <end position="310"/>
    </location>
</feature>
<gene>
    <name evidence="2" type="ORF">HD601_005949</name>
</gene>
<feature type="transmembrane region" description="Helical" evidence="1">
    <location>
        <begin position="894"/>
        <end position="917"/>
    </location>
</feature>
<feature type="transmembrane region" description="Helical" evidence="1">
    <location>
        <begin position="452"/>
        <end position="474"/>
    </location>
</feature>